<dbReference type="SMART" id="SM00466">
    <property type="entry name" value="SRA"/>
    <property type="match status" value="1"/>
</dbReference>
<dbReference type="EMBL" id="BAAARW010000052">
    <property type="protein sequence ID" value="GAA2460192.1"/>
    <property type="molecule type" value="Genomic_DNA"/>
</dbReference>
<dbReference type="PANTHER" id="PTHR14140">
    <property type="entry name" value="E3 UBIQUITIN-PROTEIN LIGASE UHRF-RELATED"/>
    <property type="match status" value="1"/>
</dbReference>
<keyword evidence="3" id="KW-1185">Reference proteome</keyword>
<accession>A0ABN3KKR6</accession>
<evidence type="ECO:0000313" key="2">
    <source>
        <dbReference type="EMBL" id="GAA2460192.1"/>
    </source>
</evidence>
<dbReference type="InterPro" id="IPR003105">
    <property type="entry name" value="SRA_YDG"/>
</dbReference>
<reference evidence="2 3" key="1">
    <citation type="journal article" date="2019" name="Int. J. Syst. Evol. Microbiol.">
        <title>The Global Catalogue of Microorganisms (GCM) 10K type strain sequencing project: providing services to taxonomists for standard genome sequencing and annotation.</title>
        <authorList>
            <consortium name="The Broad Institute Genomics Platform"/>
            <consortium name="The Broad Institute Genome Sequencing Center for Infectious Disease"/>
            <person name="Wu L."/>
            <person name="Ma J."/>
        </authorList>
    </citation>
    <scope>NUCLEOTIDE SEQUENCE [LARGE SCALE GENOMIC DNA]</scope>
    <source>
        <strain evidence="2 3">JCM 3325</strain>
    </source>
</reference>
<dbReference type="PANTHER" id="PTHR14140:SF27">
    <property type="entry name" value="OS04G0289800 PROTEIN"/>
    <property type="match status" value="1"/>
</dbReference>
<sequence>MTQPDPHESRAVLIGTAQYEHMAALPAVARNLRALRQELMRHEVWGLSPQHCEVVEDPADPQEMITPVHDAADEAGEVLLVYFAGHGVLGPNGDLYLGVPGTRDDRTRSHYTAVAYDTLRTTVKNSRAQVRIVVLDCCFSGKAVYTMGSGAVSAFTDIEGTYTITSAPPTRTSLAPEGAEFTAFTHELIEVIRNGVPEAGELLTLEQIFQRVKGEMEAKARPLPWRQDRNDAGQVTLIRNRARAATKAPPGYGEVPGYEEGAHFPSRQELHEAKVHRPLQAGICGTHHNGGAESIVLSGGYPDDEDDGDVIVYTGHGGQENGRQVKNQDPTSPGNAALLASITTRYPVRVVRGSAGDERHSPAAGYRYDGLYTVEGYWTTIGTDGFRIIQFRLEKLRDSTPPIVPSNSIVDQPGIDLHRWEPVALGVYGDRRIADKVKQEHQFQCQICGVTLQSPAGFRFAQTFHLRALARPHRGPDVAENILCVCPTHRVQLELGTITVDDDLQVIDEITGEPFAQLAAVPKHKVGIEYVRYHRGLYRSQSRPA</sequence>
<dbReference type="SUPFAM" id="SSF88697">
    <property type="entry name" value="PUA domain-like"/>
    <property type="match status" value="1"/>
</dbReference>
<dbReference type="InterPro" id="IPR045134">
    <property type="entry name" value="UHRF1/2-like"/>
</dbReference>
<gene>
    <name evidence="2" type="ORF">GCM10010191_95740</name>
</gene>
<dbReference type="InterPro" id="IPR015947">
    <property type="entry name" value="PUA-like_sf"/>
</dbReference>
<organism evidence="2 3">
    <name type="scientific">Actinomadura vinacea</name>
    <dbReference type="NCBI Taxonomy" id="115336"/>
    <lineage>
        <taxon>Bacteria</taxon>
        <taxon>Bacillati</taxon>
        <taxon>Actinomycetota</taxon>
        <taxon>Actinomycetes</taxon>
        <taxon>Streptosporangiales</taxon>
        <taxon>Thermomonosporaceae</taxon>
        <taxon>Actinomadura</taxon>
    </lineage>
</organism>
<dbReference type="Proteomes" id="UP001501231">
    <property type="component" value="Unassembled WGS sequence"/>
</dbReference>
<dbReference type="RefSeq" id="WP_344598818.1">
    <property type="nucleotide sequence ID" value="NZ_BAAARW010000052.1"/>
</dbReference>
<evidence type="ECO:0000313" key="3">
    <source>
        <dbReference type="Proteomes" id="UP001501231"/>
    </source>
</evidence>
<comment type="caution">
    <text evidence="2">The sequence shown here is derived from an EMBL/GenBank/DDBJ whole genome shotgun (WGS) entry which is preliminary data.</text>
</comment>
<name>A0ABN3KKR6_9ACTN</name>
<dbReference type="Gene3D" id="3.40.50.1460">
    <property type="match status" value="1"/>
</dbReference>
<feature type="domain" description="YDG" evidence="1">
    <location>
        <begin position="253"/>
        <end position="395"/>
    </location>
</feature>
<dbReference type="InterPro" id="IPR011600">
    <property type="entry name" value="Pept_C14_caspase"/>
</dbReference>
<protein>
    <recommendedName>
        <fullName evidence="1">YDG domain-containing protein</fullName>
    </recommendedName>
</protein>
<proteinExistence type="predicted"/>
<dbReference type="Pfam" id="PF02182">
    <property type="entry name" value="SAD_SRA"/>
    <property type="match status" value="1"/>
</dbReference>
<dbReference type="NCBIfam" id="NF047832">
    <property type="entry name" value="caspase_w_EACC1"/>
    <property type="match status" value="1"/>
</dbReference>
<evidence type="ECO:0000259" key="1">
    <source>
        <dbReference type="PROSITE" id="PS51015"/>
    </source>
</evidence>
<dbReference type="Gene3D" id="2.30.280.10">
    <property type="entry name" value="SRA-YDG"/>
    <property type="match status" value="1"/>
</dbReference>
<dbReference type="Pfam" id="PF00656">
    <property type="entry name" value="Peptidase_C14"/>
    <property type="match status" value="1"/>
</dbReference>
<dbReference type="InterPro" id="IPR036987">
    <property type="entry name" value="SRA-YDG_sf"/>
</dbReference>
<dbReference type="PROSITE" id="PS51015">
    <property type="entry name" value="YDG"/>
    <property type="match status" value="1"/>
</dbReference>
<dbReference type="InterPro" id="IPR029030">
    <property type="entry name" value="Caspase-like_dom_sf"/>
</dbReference>
<dbReference type="SUPFAM" id="SSF52129">
    <property type="entry name" value="Caspase-like"/>
    <property type="match status" value="1"/>
</dbReference>